<feature type="compositionally biased region" description="Pro residues" evidence="1">
    <location>
        <begin position="53"/>
        <end position="65"/>
    </location>
</feature>
<evidence type="ECO:0000313" key="3">
    <source>
        <dbReference type="Proteomes" id="UP000264217"/>
    </source>
</evidence>
<comment type="caution">
    <text evidence="2">The sequence shown here is derived from an EMBL/GenBank/DDBJ whole genome shotgun (WGS) entry which is preliminary data.</text>
</comment>
<evidence type="ECO:0000256" key="1">
    <source>
        <dbReference type="SAM" id="MobiDB-lite"/>
    </source>
</evidence>
<keyword evidence="3" id="KW-1185">Reference proteome</keyword>
<protein>
    <submittedName>
        <fullName evidence="2">Uncharacterized protein</fullName>
    </submittedName>
</protein>
<reference evidence="2 3" key="1">
    <citation type="submission" date="2018-08" db="EMBL/GenBank/DDBJ databases">
        <title>Mucilaginibacter sp. MYSH2.</title>
        <authorList>
            <person name="Seo T."/>
        </authorList>
    </citation>
    <scope>NUCLEOTIDE SEQUENCE [LARGE SCALE GENOMIC DNA]</scope>
    <source>
        <strain evidence="2 3">MYSH2</strain>
    </source>
</reference>
<feature type="region of interest" description="Disordered" evidence="1">
    <location>
        <begin position="49"/>
        <end position="70"/>
    </location>
</feature>
<name>A0A372NZX0_9SPHI</name>
<dbReference type="AlphaFoldDB" id="A0A372NZX0"/>
<organism evidence="2 3">
    <name type="scientific">Mucilaginibacter conchicola</name>
    <dbReference type="NCBI Taxonomy" id="2303333"/>
    <lineage>
        <taxon>Bacteria</taxon>
        <taxon>Pseudomonadati</taxon>
        <taxon>Bacteroidota</taxon>
        <taxon>Sphingobacteriia</taxon>
        <taxon>Sphingobacteriales</taxon>
        <taxon>Sphingobacteriaceae</taxon>
        <taxon>Mucilaginibacter</taxon>
    </lineage>
</organism>
<gene>
    <name evidence="2" type="ORF">D0C36_09125</name>
</gene>
<evidence type="ECO:0000313" key="2">
    <source>
        <dbReference type="EMBL" id="RFZ95660.1"/>
    </source>
</evidence>
<dbReference type="Proteomes" id="UP000264217">
    <property type="component" value="Unassembled WGS sequence"/>
</dbReference>
<sequence length="139" mass="14338">MSLYGLVYSMFLESRKSKKLSKFESGITAFELLSPNVGLGSGVPVDGLVGQGVPPPVPPPSPPPTGGGGTFCTVLRPFEIDSTLVIGDGGVVGPQGFGVPPPPLPPWSPPTPVPVSLEQVVIEPTMVCVQSLYKNVPSS</sequence>
<accession>A0A372NZX0</accession>
<proteinExistence type="predicted"/>
<dbReference type="EMBL" id="QWDC01000001">
    <property type="protein sequence ID" value="RFZ95660.1"/>
    <property type="molecule type" value="Genomic_DNA"/>
</dbReference>